<evidence type="ECO:0000313" key="1">
    <source>
        <dbReference type="EMBL" id="NOJ15106.1"/>
    </source>
</evidence>
<comment type="caution">
    <text evidence="1">The sequence shown here is derived from an EMBL/GenBank/DDBJ whole genome shotgun (WGS) entry which is preliminary data.</text>
</comment>
<accession>A0A7Y4G3B6</accession>
<gene>
    <name evidence="1" type="ORF">F0234_20325</name>
</gene>
<name>A0A7Y4G3B6_VIBSP</name>
<dbReference type="AntiFam" id="ANF00277">
    <property type="entry name" value="Spurious ORF (formerly Pfam entry PF11665)"/>
</dbReference>
<dbReference type="EMBL" id="VTXL01000021">
    <property type="protein sequence ID" value="NOJ15106.1"/>
    <property type="molecule type" value="Genomic_DNA"/>
</dbReference>
<organism evidence="1 2">
    <name type="scientific">Vibrio splendidus</name>
    <dbReference type="NCBI Taxonomy" id="29497"/>
    <lineage>
        <taxon>Bacteria</taxon>
        <taxon>Pseudomonadati</taxon>
        <taxon>Pseudomonadota</taxon>
        <taxon>Gammaproteobacteria</taxon>
        <taxon>Vibrionales</taxon>
        <taxon>Vibrionaceae</taxon>
        <taxon>Vibrio</taxon>
    </lineage>
</organism>
<dbReference type="AlphaFoldDB" id="A0A7Y4G3B6"/>
<sequence length="55" mass="6166">MFKIDSQRVAFLLCVALVFKVVCGSIGIRCSHLNRALGFVIKYENNKGSNYGRND</sequence>
<evidence type="ECO:0000313" key="2">
    <source>
        <dbReference type="Proteomes" id="UP000519158"/>
    </source>
</evidence>
<dbReference type="Proteomes" id="UP000519158">
    <property type="component" value="Unassembled WGS sequence"/>
</dbReference>
<reference evidence="1 2" key="1">
    <citation type="submission" date="2019-09" db="EMBL/GenBank/DDBJ databases">
        <title>Draft genome sequencing and comparative genomics of hatchery-associated Vibrios.</title>
        <authorList>
            <person name="Kehlet-Delgado H."/>
            <person name="Mueller R.S."/>
        </authorList>
    </citation>
    <scope>NUCLEOTIDE SEQUENCE [LARGE SCALE GENOMIC DNA]</scope>
    <source>
        <strain evidence="1 2">99-70-13A3</strain>
    </source>
</reference>
<proteinExistence type="predicted"/>
<protein>
    <submittedName>
        <fullName evidence="1">DUF3265 domain-containing protein</fullName>
    </submittedName>
</protein>